<dbReference type="EMBL" id="BHXQ01000004">
    <property type="protein sequence ID" value="GCC52285.1"/>
    <property type="molecule type" value="Genomic_DNA"/>
</dbReference>
<gene>
    <name evidence="1" type="ORF">SanaruYs_25210</name>
</gene>
<evidence type="ECO:0008006" key="3">
    <source>
        <dbReference type="Google" id="ProtNLM"/>
    </source>
</evidence>
<dbReference type="AlphaFoldDB" id="A0A401UBM7"/>
<comment type="caution">
    <text evidence="1">The sequence shown here is derived from an EMBL/GenBank/DDBJ whole genome shotgun (WGS) entry which is preliminary data.</text>
</comment>
<proteinExistence type="predicted"/>
<reference evidence="1 2" key="1">
    <citation type="submission" date="2018-11" db="EMBL/GenBank/DDBJ databases">
        <title>Chryseotalea sanarue gen. nov., sp., nov., a member of the family Cytophagaceae, isolated from a brackish lake in Hamamatsu Japan.</title>
        <authorList>
            <person name="Maejima Y."/>
            <person name="Iino T."/>
            <person name="Muraguchi Y."/>
            <person name="Fukuda K."/>
            <person name="Ohkuma M."/>
            <person name="Moriuchi R."/>
            <person name="Dohra H."/>
            <person name="Kimbara K."/>
            <person name="Shintani M."/>
        </authorList>
    </citation>
    <scope>NUCLEOTIDE SEQUENCE [LARGE SCALE GENOMIC DNA]</scope>
    <source>
        <strain evidence="1 2">Ys</strain>
    </source>
</reference>
<accession>A0A401UBM7</accession>
<protein>
    <recommendedName>
        <fullName evidence="3">Alpha/beta hydrolase</fullName>
    </recommendedName>
</protein>
<organism evidence="1 2">
    <name type="scientific">Chryseotalea sanaruensis</name>
    <dbReference type="NCBI Taxonomy" id="2482724"/>
    <lineage>
        <taxon>Bacteria</taxon>
        <taxon>Pseudomonadati</taxon>
        <taxon>Bacteroidota</taxon>
        <taxon>Cytophagia</taxon>
        <taxon>Cytophagales</taxon>
        <taxon>Chryseotaleaceae</taxon>
        <taxon>Chryseotalea</taxon>
    </lineage>
</organism>
<evidence type="ECO:0000313" key="1">
    <source>
        <dbReference type="EMBL" id="GCC52285.1"/>
    </source>
</evidence>
<keyword evidence="2" id="KW-1185">Reference proteome</keyword>
<name>A0A401UBM7_9BACT</name>
<dbReference type="SUPFAM" id="SSF53474">
    <property type="entry name" value="alpha/beta-Hydrolases"/>
    <property type="match status" value="1"/>
</dbReference>
<dbReference type="Gene3D" id="3.40.50.1820">
    <property type="entry name" value="alpha/beta hydrolase"/>
    <property type="match status" value="1"/>
</dbReference>
<dbReference type="Proteomes" id="UP000288227">
    <property type="component" value="Unassembled WGS sequence"/>
</dbReference>
<dbReference type="InterPro" id="IPR029058">
    <property type="entry name" value="AB_hydrolase_fold"/>
</dbReference>
<sequence length="517" mass="57450">MVISSCDLHQQKQNELIEPDVEAFQNTNLEMIKGEIVPIINGSYGDVDSGMYAEYYYPGNQTNLPLVVIAHADNDDNPNFGPSNYQALGTALAEQGSFVVSIDRRSLPNLDEGVIQMYDLLQTHLKYIYNVWNGEILNIGQSIINENQTPLIAHDVMLIGHSAGGRAFIFKGKSAVNDLSLQLKAIIGIAPTMHAGVLDFDIFDIPFFIIQGNSDADANECMHYGNTLTSPIDWKLAKVPVLENEKAAIHGGAERAYILLNVGEHWIQDLPTRTIEYCKAILSAFLKGDRSSFDNTFRYQIDNIDNSNILYWNNEDAMYFEANTGVLPAGSKFATIFADGINYEKIQSNLLLGSTLQTKSLHFSNVLKATLGLNAVEGNRLKFMLSEPTSNANYVRFNAGELFDFSTEDYNVEGINPRIRLIYSGNFKRPLTSDWMQMVSYSFRVNGLNCGKIQNAPIHPFSLAGCNPKRNIMQTYVIGLNEFTGGAIGADVIGIEFDFTNTLGSKRLVFDDLAFMN</sequence>
<evidence type="ECO:0000313" key="2">
    <source>
        <dbReference type="Proteomes" id="UP000288227"/>
    </source>
</evidence>